<organism evidence="1 2">
    <name type="scientific">Jaapia argillacea MUCL 33604</name>
    <dbReference type="NCBI Taxonomy" id="933084"/>
    <lineage>
        <taxon>Eukaryota</taxon>
        <taxon>Fungi</taxon>
        <taxon>Dikarya</taxon>
        <taxon>Basidiomycota</taxon>
        <taxon>Agaricomycotina</taxon>
        <taxon>Agaricomycetes</taxon>
        <taxon>Agaricomycetidae</taxon>
        <taxon>Jaapiales</taxon>
        <taxon>Jaapiaceae</taxon>
        <taxon>Jaapia</taxon>
    </lineage>
</organism>
<keyword evidence="2" id="KW-1185">Reference proteome</keyword>
<dbReference type="OrthoDB" id="2322499at2759"/>
<dbReference type="CDD" id="cd09917">
    <property type="entry name" value="F-box_SF"/>
    <property type="match status" value="1"/>
</dbReference>
<dbReference type="SUPFAM" id="SSF81383">
    <property type="entry name" value="F-box domain"/>
    <property type="match status" value="1"/>
</dbReference>
<dbReference type="Proteomes" id="UP000027265">
    <property type="component" value="Unassembled WGS sequence"/>
</dbReference>
<dbReference type="InParanoid" id="A0A067PE21"/>
<dbReference type="HOGENOM" id="CLU_404924_0_0_1"/>
<dbReference type="EMBL" id="KL197742">
    <property type="protein sequence ID" value="KDQ52080.1"/>
    <property type="molecule type" value="Genomic_DNA"/>
</dbReference>
<accession>A0A067PE21</accession>
<proteinExistence type="predicted"/>
<dbReference type="STRING" id="933084.A0A067PE21"/>
<sequence length="679" mass="76210">MGPSSGIGWGFWVQVGGLQVVNSSDWKEDEDPFAPMLEYEDVTDVEESSDEEGIEVSKSPVTVAPALADEPPSKRLKNETIPEFQGSEVGNSGVSIVSISADILTRICGYCSPSDLVNIARVNKGLRTILVSQKFSSSLDRLIYSLVDFASAVGKRALEGSTFISSDNSVMSEDLDDSDDSEDGPNTRELLPTFVLSAAPSFDYECFWRPDVNVISKRLKSLKDDVKAEKPDARRLLDEFVSTRKTQVQLIQRDAAAYEKWADEREKCRKSSLAKLTKARLSQIESRLVDLGWSESDIHTIRAVPEASRSILLTDQTWERIRPKLEAYLAEDKRKKLEEAQIKQVEARLDIFLEGFKKFKDAVHLTQHVLLPSESQASYLEEFYSLIHADVDIDITSESFSKSFNDLPSIVASWASIRETAILGRLPDTLRRSYVDKGLKMFFGLSVWVKEAMGEICHRMAFDSGNGKTTLRFRARASEAVAALSRVLGLNPETVLVLDLDRFDGRFLCKGCPTNAKVKTGRQEIAYTWRQAVKHYVEEPSHVPPTWETITLDYIPKFDRFGTTHNQNAWICSHRTTCLIDATTREDLIGHCRAFHQIPTPEEGRDFFFNPVWIRALGMTSSVRFDADGVPINLSKTYKCIHCDPQSKRGKREFSGPGVESHLKAVHTILAAVQGRDYA</sequence>
<gene>
    <name evidence="1" type="ORF">JAAARDRAFT_198507</name>
</gene>
<dbReference type="InterPro" id="IPR036047">
    <property type="entry name" value="F-box-like_dom_sf"/>
</dbReference>
<evidence type="ECO:0008006" key="3">
    <source>
        <dbReference type="Google" id="ProtNLM"/>
    </source>
</evidence>
<name>A0A067PE21_9AGAM</name>
<reference evidence="2" key="1">
    <citation type="journal article" date="2014" name="Proc. Natl. Acad. Sci. U.S.A.">
        <title>Extensive sampling of basidiomycete genomes demonstrates inadequacy of the white-rot/brown-rot paradigm for wood decay fungi.</title>
        <authorList>
            <person name="Riley R."/>
            <person name="Salamov A.A."/>
            <person name="Brown D.W."/>
            <person name="Nagy L.G."/>
            <person name="Floudas D."/>
            <person name="Held B.W."/>
            <person name="Levasseur A."/>
            <person name="Lombard V."/>
            <person name="Morin E."/>
            <person name="Otillar R."/>
            <person name="Lindquist E.A."/>
            <person name="Sun H."/>
            <person name="LaButti K.M."/>
            <person name="Schmutz J."/>
            <person name="Jabbour D."/>
            <person name="Luo H."/>
            <person name="Baker S.E."/>
            <person name="Pisabarro A.G."/>
            <person name="Walton J.D."/>
            <person name="Blanchette R.A."/>
            <person name="Henrissat B."/>
            <person name="Martin F."/>
            <person name="Cullen D."/>
            <person name="Hibbett D.S."/>
            <person name="Grigoriev I.V."/>
        </authorList>
    </citation>
    <scope>NUCLEOTIDE SEQUENCE [LARGE SCALE GENOMIC DNA]</scope>
    <source>
        <strain evidence="2">MUCL 33604</strain>
    </source>
</reference>
<evidence type="ECO:0000313" key="1">
    <source>
        <dbReference type="EMBL" id="KDQ52080.1"/>
    </source>
</evidence>
<evidence type="ECO:0000313" key="2">
    <source>
        <dbReference type="Proteomes" id="UP000027265"/>
    </source>
</evidence>
<dbReference type="AlphaFoldDB" id="A0A067PE21"/>
<protein>
    <recommendedName>
        <fullName evidence="3">F-box domain-containing protein</fullName>
    </recommendedName>
</protein>